<dbReference type="Proteomes" id="UP000320888">
    <property type="component" value="Unassembled WGS sequence"/>
</dbReference>
<dbReference type="OrthoDB" id="4337966at2"/>
<organism evidence="9 10">
    <name type="scientific">Streptomyces benahoarensis</name>
    <dbReference type="NCBI Taxonomy" id="2595054"/>
    <lineage>
        <taxon>Bacteria</taxon>
        <taxon>Bacillati</taxon>
        <taxon>Actinomycetota</taxon>
        <taxon>Actinomycetes</taxon>
        <taxon>Kitasatosporales</taxon>
        <taxon>Streptomycetaceae</taxon>
        <taxon>Streptomyces</taxon>
    </lineage>
</organism>
<sequence>MAAGAVVWWACTIGWPTVARRWEWRRRARWLAVAAGTDASAGATRKRLGGAWPPPGRVRGTGATWWSEAGRGPSWPGAGQEIWCLPAGLLLGVMGGSVLPVLASLGALVVVRRILAARRAARAGDRRAAAVITLCATVANELRAGRQPNRALLSVGAPELGDAGSAILAAARYGGDVPRAFRAAAALPGADGLNGVAACWRVAVEGGAGLAAGLERIAAALRAARDQREELNAQLAGPRATALMLALLPACGLLMGMALGADPLRVLLHTPFGWGCLVVGGLLEWAGVAWTARIVAGALPPTVARRGSGRRGVESGGRAAERAAGRSGGRRPGARYGLPPEGAAMSAQRTEGVPA</sequence>
<evidence type="ECO:0000256" key="5">
    <source>
        <dbReference type="ARBA" id="ARBA00023136"/>
    </source>
</evidence>
<comment type="subcellular location">
    <subcellularLocation>
        <location evidence="1">Cell membrane</location>
        <topology evidence="1">Multi-pass membrane protein</topology>
    </subcellularLocation>
</comment>
<dbReference type="AlphaFoldDB" id="A0A553ZQU1"/>
<keyword evidence="10" id="KW-1185">Reference proteome</keyword>
<evidence type="ECO:0000313" key="10">
    <source>
        <dbReference type="Proteomes" id="UP000320888"/>
    </source>
</evidence>
<feature type="transmembrane region" description="Helical" evidence="7">
    <location>
        <begin position="272"/>
        <end position="296"/>
    </location>
</feature>
<evidence type="ECO:0000256" key="4">
    <source>
        <dbReference type="ARBA" id="ARBA00022989"/>
    </source>
</evidence>
<keyword evidence="2" id="KW-1003">Cell membrane</keyword>
<dbReference type="PANTHER" id="PTHR35007">
    <property type="entry name" value="INTEGRAL MEMBRANE PROTEIN-RELATED"/>
    <property type="match status" value="1"/>
</dbReference>
<feature type="transmembrane region" description="Helical" evidence="7">
    <location>
        <begin position="240"/>
        <end position="260"/>
    </location>
</feature>
<evidence type="ECO:0000259" key="8">
    <source>
        <dbReference type="Pfam" id="PF00482"/>
    </source>
</evidence>
<evidence type="ECO:0000256" key="6">
    <source>
        <dbReference type="SAM" id="MobiDB-lite"/>
    </source>
</evidence>
<evidence type="ECO:0000256" key="2">
    <source>
        <dbReference type="ARBA" id="ARBA00022475"/>
    </source>
</evidence>
<proteinExistence type="predicted"/>
<dbReference type="PANTHER" id="PTHR35007:SF4">
    <property type="entry name" value="CONSERVED TRANSMEMBRANE PROTEIN-RELATED"/>
    <property type="match status" value="1"/>
</dbReference>
<keyword evidence="4 7" id="KW-1133">Transmembrane helix</keyword>
<comment type="caution">
    <text evidence="9">The sequence shown here is derived from an EMBL/GenBank/DDBJ whole genome shotgun (WGS) entry which is preliminary data.</text>
</comment>
<dbReference type="InterPro" id="IPR018076">
    <property type="entry name" value="T2SS_GspF_dom"/>
</dbReference>
<evidence type="ECO:0000256" key="1">
    <source>
        <dbReference type="ARBA" id="ARBA00004651"/>
    </source>
</evidence>
<dbReference type="GO" id="GO:0005886">
    <property type="term" value="C:plasma membrane"/>
    <property type="evidence" value="ECO:0007669"/>
    <property type="project" value="UniProtKB-SubCell"/>
</dbReference>
<dbReference type="Pfam" id="PF00482">
    <property type="entry name" value="T2SSF"/>
    <property type="match status" value="1"/>
</dbReference>
<gene>
    <name evidence="9" type="ORF">FNZ23_02315</name>
</gene>
<evidence type="ECO:0000256" key="7">
    <source>
        <dbReference type="SAM" id="Phobius"/>
    </source>
</evidence>
<dbReference type="EMBL" id="VKLS01000011">
    <property type="protein sequence ID" value="TSB43834.1"/>
    <property type="molecule type" value="Genomic_DNA"/>
</dbReference>
<evidence type="ECO:0000313" key="9">
    <source>
        <dbReference type="EMBL" id="TSB43834.1"/>
    </source>
</evidence>
<reference evidence="9 10" key="1">
    <citation type="submission" date="2019-07" db="EMBL/GenBank/DDBJ databases">
        <title>Draft genome for Streptomyces benahoarensis MZ03-48.</title>
        <authorList>
            <person name="Gonzalez-Pimentel J.L."/>
        </authorList>
    </citation>
    <scope>NUCLEOTIDE SEQUENCE [LARGE SCALE GENOMIC DNA]</scope>
    <source>
        <strain evidence="9 10">MZ03-48</strain>
    </source>
</reference>
<keyword evidence="3 7" id="KW-0812">Transmembrane</keyword>
<accession>A0A553ZQU1</accession>
<evidence type="ECO:0000256" key="3">
    <source>
        <dbReference type="ARBA" id="ARBA00022692"/>
    </source>
</evidence>
<feature type="domain" description="Type II secretion system protein GspF" evidence="8">
    <location>
        <begin position="135"/>
        <end position="257"/>
    </location>
</feature>
<keyword evidence="5 7" id="KW-0472">Membrane</keyword>
<feature type="region of interest" description="Disordered" evidence="6">
    <location>
        <begin position="305"/>
        <end position="355"/>
    </location>
</feature>
<protein>
    <recommendedName>
        <fullName evidence="8">Type II secretion system protein GspF domain-containing protein</fullName>
    </recommendedName>
</protein>
<feature type="transmembrane region" description="Helical" evidence="7">
    <location>
        <begin position="89"/>
        <end position="111"/>
    </location>
</feature>
<name>A0A553ZQU1_9ACTN</name>